<dbReference type="Pfam" id="PF01966">
    <property type="entry name" value="HD"/>
    <property type="match status" value="1"/>
</dbReference>
<dbReference type="GO" id="GO:0006203">
    <property type="term" value="P:dGTP catabolic process"/>
    <property type="evidence" value="ECO:0007669"/>
    <property type="project" value="TreeGrafter"/>
</dbReference>
<evidence type="ECO:0000313" key="2">
    <source>
        <dbReference type="EMBL" id="ETW84707.1"/>
    </source>
</evidence>
<reference evidence="2 3" key="1">
    <citation type="journal article" date="2012" name="New Phytol.">
        <title>Insight into trade-off between wood decay and parasitism from the genome of a fungal forest pathogen.</title>
        <authorList>
            <person name="Olson A."/>
            <person name="Aerts A."/>
            <person name="Asiegbu F."/>
            <person name="Belbahri L."/>
            <person name="Bouzid O."/>
            <person name="Broberg A."/>
            <person name="Canback B."/>
            <person name="Coutinho P.M."/>
            <person name="Cullen D."/>
            <person name="Dalman K."/>
            <person name="Deflorio G."/>
            <person name="van Diepen L.T."/>
            <person name="Dunand C."/>
            <person name="Duplessis S."/>
            <person name="Durling M."/>
            <person name="Gonthier P."/>
            <person name="Grimwood J."/>
            <person name="Fossdal C.G."/>
            <person name="Hansson D."/>
            <person name="Henrissat B."/>
            <person name="Hietala A."/>
            <person name="Himmelstrand K."/>
            <person name="Hoffmeister D."/>
            <person name="Hogberg N."/>
            <person name="James T.Y."/>
            <person name="Karlsson M."/>
            <person name="Kohler A."/>
            <person name="Kues U."/>
            <person name="Lee Y.H."/>
            <person name="Lin Y.C."/>
            <person name="Lind M."/>
            <person name="Lindquist E."/>
            <person name="Lombard V."/>
            <person name="Lucas S."/>
            <person name="Lunden K."/>
            <person name="Morin E."/>
            <person name="Murat C."/>
            <person name="Park J."/>
            <person name="Raffaello T."/>
            <person name="Rouze P."/>
            <person name="Salamov A."/>
            <person name="Schmutz J."/>
            <person name="Solheim H."/>
            <person name="Stahlberg J."/>
            <person name="Velez H."/>
            <person name="de Vries R.P."/>
            <person name="Wiebenga A."/>
            <person name="Woodward S."/>
            <person name="Yakovlev I."/>
            <person name="Garbelotto M."/>
            <person name="Martin F."/>
            <person name="Grigoriev I.V."/>
            <person name="Stenlid J."/>
        </authorList>
    </citation>
    <scope>NUCLEOTIDE SEQUENCE [LARGE SCALE GENOMIC DNA]</scope>
    <source>
        <strain evidence="2 3">TC 32-1</strain>
    </source>
</reference>
<protein>
    <recommendedName>
        <fullName evidence="1">HD/PDEase domain-containing protein</fullName>
    </recommendedName>
</protein>
<feature type="domain" description="HD/PDEase" evidence="1">
    <location>
        <begin position="62"/>
        <end position="215"/>
    </location>
</feature>
<dbReference type="Gene3D" id="1.10.3210.10">
    <property type="entry name" value="Hypothetical protein af1432"/>
    <property type="match status" value="1"/>
</dbReference>
<dbReference type="SUPFAM" id="SSF109604">
    <property type="entry name" value="HD-domain/PDEase-like"/>
    <property type="match status" value="1"/>
</dbReference>
<dbReference type="InParanoid" id="W4KFS9"/>
<accession>W4KFS9</accession>
<dbReference type="HOGENOM" id="CLU_026821_1_3_1"/>
<dbReference type="KEGG" id="hir:HETIRDRAFT_313664"/>
<dbReference type="Gene3D" id="3.30.70.2760">
    <property type="match status" value="1"/>
</dbReference>
<dbReference type="AlphaFoldDB" id="W4KFS9"/>
<sequence>MADMDDECDSASAMSTTRRFKDPIHDYIPLAPEVCAVVDTKHFQRLRNIKQLGTSYYVWPGASHNRFEHCLGVAHLARLMTEHLQKSQPELDITDRDVRCVMLAGLCHDLGHGPWSHVWDSMFIPRALSVPAPARKKWKHEDASEMMFDDMIRQYDLGISEQDATFIKALIAGDKTRCADTLEKPFLFEIVANKRNGIDVDKFDYIARDSNAIGERGNLSLSRLIDSSRVVDNEICFDIKDANQVYELCYTRFSLHKRIYHHKTGTYPTKAIEFMIIDALLAADPYMKIAECIEQPSEYISLTDDIMPFIERTKDPELAESRAIFARIRERDLYKCVDYKVFEWGMHDLLQAEVTAAAIVREAKRLDAAAAAARAAQSKDIAALQARDVIVSLSQMHHGMGEDNPLDSVKFYSKRNLDRSQHAGRGDLSILMPASFGEVLLRVYTKDTRYFGIVQAGYRSIMQQLRDRAAAAAAALVADSVPPSPMIAATELELPLTPSTPPPPPPP</sequence>
<dbReference type="InterPro" id="IPR050135">
    <property type="entry name" value="dGTPase-like"/>
</dbReference>
<proteinExistence type="predicted"/>
<name>W4KFS9_HETIT</name>
<keyword evidence="3" id="KW-1185">Reference proteome</keyword>
<dbReference type="Proteomes" id="UP000030671">
    <property type="component" value="Unassembled WGS sequence"/>
</dbReference>
<feature type="non-terminal residue" evidence="2">
    <location>
        <position position="507"/>
    </location>
</feature>
<dbReference type="GeneID" id="20670050"/>
<dbReference type="PANTHER" id="PTHR11373">
    <property type="entry name" value="DEOXYNUCLEOSIDE TRIPHOSPHATE TRIPHOSPHOHYDROLASE"/>
    <property type="match status" value="1"/>
</dbReference>
<dbReference type="eggNOG" id="KOG2681">
    <property type="taxonomic scope" value="Eukaryota"/>
</dbReference>
<dbReference type="InterPro" id="IPR003607">
    <property type="entry name" value="HD/PDEase_dom"/>
</dbReference>
<dbReference type="RefSeq" id="XP_009544344.1">
    <property type="nucleotide sequence ID" value="XM_009546049.1"/>
</dbReference>
<dbReference type="GO" id="GO:0005634">
    <property type="term" value="C:nucleus"/>
    <property type="evidence" value="ECO:0007669"/>
    <property type="project" value="TreeGrafter"/>
</dbReference>
<dbReference type="STRING" id="747525.W4KFS9"/>
<dbReference type="SMART" id="SM00471">
    <property type="entry name" value="HDc"/>
    <property type="match status" value="1"/>
</dbReference>
<dbReference type="InterPro" id="IPR006674">
    <property type="entry name" value="HD_domain"/>
</dbReference>
<gene>
    <name evidence="2" type="ORF">HETIRDRAFT_313664</name>
</gene>
<dbReference type="EMBL" id="KI925456">
    <property type="protein sequence ID" value="ETW84707.1"/>
    <property type="molecule type" value="Genomic_DNA"/>
</dbReference>
<dbReference type="OrthoDB" id="9991235at2759"/>
<evidence type="ECO:0000259" key="1">
    <source>
        <dbReference type="SMART" id="SM00471"/>
    </source>
</evidence>
<dbReference type="GO" id="GO:0008832">
    <property type="term" value="F:dGTPase activity"/>
    <property type="evidence" value="ECO:0007669"/>
    <property type="project" value="TreeGrafter"/>
</dbReference>
<organism evidence="2 3">
    <name type="scientific">Heterobasidion irregulare (strain TC 32-1)</name>
    <dbReference type="NCBI Taxonomy" id="747525"/>
    <lineage>
        <taxon>Eukaryota</taxon>
        <taxon>Fungi</taxon>
        <taxon>Dikarya</taxon>
        <taxon>Basidiomycota</taxon>
        <taxon>Agaricomycotina</taxon>
        <taxon>Agaricomycetes</taxon>
        <taxon>Russulales</taxon>
        <taxon>Bondarzewiaceae</taxon>
        <taxon>Heterobasidion</taxon>
        <taxon>Heterobasidion annosum species complex</taxon>
    </lineage>
</organism>
<dbReference type="PANTHER" id="PTHR11373:SF4">
    <property type="entry name" value="DEOXYNUCLEOSIDE TRIPHOSPHATE TRIPHOSPHOHYDROLASE SAMHD1"/>
    <property type="match status" value="1"/>
</dbReference>
<evidence type="ECO:0000313" key="3">
    <source>
        <dbReference type="Proteomes" id="UP000030671"/>
    </source>
</evidence>
<dbReference type="CDD" id="cd00077">
    <property type="entry name" value="HDc"/>
    <property type="match status" value="1"/>
</dbReference>